<evidence type="ECO:0000313" key="5">
    <source>
        <dbReference type="Proteomes" id="UP001152173"/>
    </source>
</evidence>
<reference evidence="4" key="1">
    <citation type="submission" date="2022-05" db="EMBL/GenBank/DDBJ databases">
        <authorList>
            <person name="Colautti A."/>
            <person name="Iacumin L."/>
        </authorList>
    </citation>
    <scope>NUCLEOTIDE SEQUENCE</scope>
    <source>
        <strain evidence="4">SK 55</strain>
    </source>
</reference>
<dbReference type="InterPro" id="IPR002931">
    <property type="entry name" value="Transglutaminase-like"/>
</dbReference>
<protein>
    <submittedName>
        <fullName evidence="4">DUF3488 and transglutaminase-like domain-containing protein</fullName>
    </submittedName>
</protein>
<feature type="transmembrane region" description="Helical" evidence="2">
    <location>
        <begin position="114"/>
        <end position="134"/>
    </location>
</feature>
<gene>
    <name evidence="4" type="ORF">M9R32_15170</name>
</gene>
<keyword evidence="2" id="KW-0472">Membrane</keyword>
<keyword evidence="2" id="KW-1133">Transmembrane helix</keyword>
<feature type="domain" description="Transglutaminase-like" evidence="3">
    <location>
        <begin position="477"/>
        <end position="551"/>
    </location>
</feature>
<feature type="transmembrane region" description="Helical" evidence="2">
    <location>
        <begin position="141"/>
        <end position="160"/>
    </location>
</feature>
<evidence type="ECO:0000256" key="1">
    <source>
        <dbReference type="SAM" id="MobiDB-lite"/>
    </source>
</evidence>
<feature type="region of interest" description="Disordered" evidence="1">
    <location>
        <begin position="562"/>
        <end position="593"/>
    </location>
</feature>
<sequence length="733" mass="84477">MKIGLQNKWLQVLFYILVFFLFREWLLPVLELTQTNYLSVFLAFIALCFLFSFLSVPWWLSAAGKLVYITWVIVIIYTDEVFFTREAQSFLFGELMTNAGALFSRDWSLITDPFRTALFFSLLWMTAYLIHHWINVRINIFMFFFMTVIFIATLDTFSPYEADGSILRVMILGLLLSGLLKVAKIMQQNHITMTREKFVSLVIPLVALVAFSAAIGYLLPKAGPIWEDPVPFIQSFAEGAGEGTGPGSAAKIGKIGYGEDDSKLGGAFRSDNTVVFEAIVKTPQYWKIETKDTYTTKGWEQSVSSNEIRNYTVGDTLDTGFPTGPVEDQDVAQYTFSLEYPFLMYPYGSVQAEAPEGTTFSISNNTQKIETFQENKEVKLKTYNIAFSEPSYSLTALRATSLEDLSILSQDFSRYLQLPEELPERVRELAQTITENEANLYDKARAIERYFPRNGFIYDQKNVAAPEKDQDYVDQFLFDTKRGYCDNFSTSMVVMLRSLDIPARWVKGFAEGKEMRAENGDKMYQVTNNNAHSWVEAYFPGIGWMPFEPTIGFSGTGNIDYDLEADSTETPEEPVVPEQPDKPESTQQEESKPFSEQFTDMLQNFTSWISDNKGRIIFWSIVAIGFFYVMFRIRKKWMPKILVPYYRLRKDNWHSFETSYHRLLKQLELYGIERTEGQTLQTYAKYVDSFFGSKDMKVLTTAYEKGFYGKNIESHEWLQLRESWENLINRTSG</sequence>
<dbReference type="SUPFAM" id="SSF54001">
    <property type="entry name" value="Cysteine proteinases"/>
    <property type="match status" value="1"/>
</dbReference>
<feature type="transmembrane region" description="Helical" evidence="2">
    <location>
        <begin position="12"/>
        <end position="30"/>
    </location>
</feature>
<dbReference type="AlphaFoldDB" id="A0A9X3LLB0"/>
<evidence type="ECO:0000313" key="4">
    <source>
        <dbReference type="EMBL" id="MCZ8538534.1"/>
    </source>
</evidence>
<keyword evidence="2" id="KW-0812">Transmembrane</keyword>
<evidence type="ECO:0000259" key="3">
    <source>
        <dbReference type="SMART" id="SM00460"/>
    </source>
</evidence>
<dbReference type="InterPro" id="IPR038765">
    <property type="entry name" value="Papain-like_cys_pep_sf"/>
</dbReference>
<dbReference type="InterPro" id="IPR052901">
    <property type="entry name" value="Bact_TGase-like"/>
</dbReference>
<dbReference type="Pfam" id="PF01841">
    <property type="entry name" value="Transglut_core"/>
    <property type="match status" value="1"/>
</dbReference>
<feature type="transmembrane region" description="Helical" evidence="2">
    <location>
        <begin position="66"/>
        <end position="83"/>
    </location>
</feature>
<accession>A0A9X3LLB0</accession>
<feature type="transmembrane region" description="Helical" evidence="2">
    <location>
        <begin position="166"/>
        <end position="186"/>
    </location>
</feature>
<evidence type="ECO:0000256" key="2">
    <source>
        <dbReference type="SAM" id="Phobius"/>
    </source>
</evidence>
<feature type="compositionally biased region" description="Acidic residues" evidence="1">
    <location>
        <begin position="562"/>
        <end position="572"/>
    </location>
</feature>
<dbReference type="Proteomes" id="UP001152173">
    <property type="component" value="Unassembled WGS sequence"/>
</dbReference>
<feature type="compositionally biased region" description="Basic and acidic residues" evidence="1">
    <location>
        <begin position="579"/>
        <end position="593"/>
    </location>
</feature>
<dbReference type="EMBL" id="JAMKBJ010000019">
    <property type="protein sequence ID" value="MCZ8538534.1"/>
    <property type="molecule type" value="Genomic_DNA"/>
</dbReference>
<dbReference type="SMART" id="SM00460">
    <property type="entry name" value="TGc"/>
    <property type="match status" value="1"/>
</dbReference>
<keyword evidence="5" id="KW-1185">Reference proteome</keyword>
<feature type="transmembrane region" description="Helical" evidence="2">
    <location>
        <begin position="198"/>
        <end position="219"/>
    </location>
</feature>
<dbReference type="Gene3D" id="3.10.620.30">
    <property type="match status" value="1"/>
</dbReference>
<comment type="caution">
    <text evidence="4">The sequence shown here is derived from an EMBL/GenBank/DDBJ whole genome shotgun (WGS) entry which is preliminary data.</text>
</comment>
<dbReference type="PANTHER" id="PTHR42736:SF1">
    <property type="entry name" value="PROTEIN-GLUTAMINE GAMMA-GLUTAMYLTRANSFERASE"/>
    <property type="match status" value="1"/>
</dbReference>
<dbReference type="RefSeq" id="WP_269927599.1">
    <property type="nucleotide sequence ID" value="NZ_JAMKBJ010000019.1"/>
</dbReference>
<name>A0A9X3LLB0_9BACL</name>
<organism evidence="4 5">
    <name type="scientific">Paenisporosarcina quisquiliarum</name>
    <dbReference type="NCBI Taxonomy" id="365346"/>
    <lineage>
        <taxon>Bacteria</taxon>
        <taxon>Bacillati</taxon>
        <taxon>Bacillota</taxon>
        <taxon>Bacilli</taxon>
        <taxon>Bacillales</taxon>
        <taxon>Caryophanaceae</taxon>
        <taxon>Paenisporosarcina</taxon>
    </lineage>
</organism>
<proteinExistence type="predicted"/>
<feature type="transmembrane region" description="Helical" evidence="2">
    <location>
        <begin position="616"/>
        <end position="633"/>
    </location>
</feature>
<dbReference type="PANTHER" id="PTHR42736">
    <property type="entry name" value="PROTEIN-GLUTAMINE GAMMA-GLUTAMYLTRANSFERASE"/>
    <property type="match status" value="1"/>
</dbReference>
<feature type="transmembrane region" description="Helical" evidence="2">
    <location>
        <begin position="36"/>
        <end position="59"/>
    </location>
</feature>